<accession>A0A194S1Q8</accession>
<evidence type="ECO:0000256" key="1">
    <source>
        <dbReference type="SAM" id="MobiDB-lite"/>
    </source>
</evidence>
<protein>
    <recommendedName>
        <fullName evidence="4">F-box domain-containing protein</fullName>
    </recommendedName>
</protein>
<evidence type="ECO:0000313" key="2">
    <source>
        <dbReference type="EMBL" id="KPV74470.1"/>
    </source>
</evidence>
<dbReference type="Gene3D" id="3.80.10.10">
    <property type="entry name" value="Ribonuclease Inhibitor"/>
    <property type="match status" value="1"/>
</dbReference>
<feature type="region of interest" description="Disordered" evidence="1">
    <location>
        <begin position="420"/>
        <end position="439"/>
    </location>
</feature>
<organism evidence="2 3">
    <name type="scientific">Rhodotorula graminis (strain WP1)</name>
    <dbReference type="NCBI Taxonomy" id="578459"/>
    <lineage>
        <taxon>Eukaryota</taxon>
        <taxon>Fungi</taxon>
        <taxon>Dikarya</taxon>
        <taxon>Basidiomycota</taxon>
        <taxon>Pucciniomycotina</taxon>
        <taxon>Microbotryomycetes</taxon>
        <taxon>Sporidiobolales</taxon>
        <taxon>Sporidiobolaceae</taxon>
        <taxon>Rhodotorula</taxon>
    </lineage>
</organism>
<dbReference type="GeneID" id="28974967"/>
<dbReference type="InterPro" id="IPR032675">
    <property type="entry name" value="LRR_dom_sf"/>
</dbReference>
<evidence type="ECO:0000313" key="3">
    <source>
        <dbReference type="Proteomes" id="UP000053890"/>
    </source>
</evidence>
<proteinExistence type="predicted"/>
<reference evidence="2 3" key="1">
    <citation type="journal article" date="2015" name="Front. Microbiol.">
        <title>Genome sequence of the plant growth promoting endophytic yeast Rhodotorula graminis WP1.</title>
        <authorList>
            <person name="Firrincieli A."/>
            <person name="Otillar R."/>
            <person name="Salamov A."/>
            <person name="Schmutz J."/>
            <person name="Khan Z."/>
            <person name="Redman R.S."/>
            <person name="Fleck N.D."/>
            <person name="Lindquist E."/>
            <person name="Grigoriev I.V."/>
            <person name="Doty S.L."/>
        </authorList>
    </citation>
    <scope>NUCLEOTIDE SEQUENCE [LARGE SCALE GENOMIC DNA]</scope>
    <source>
        <strain evidence="2 3">WP1</strain>
    </source>
</reference>
<keyword evidence="3" id="KW-1185">Reference proteome</keyword>
<feature type="region of interest" description="Disordered" evidence="1">
    <location>
        <begin position="1"/>
        <end position="23"/>
    </location>
</feature>
<evidence type="ECO:0008006" key="4">
    <source>
        <dbReference type="Google" id="ProtNLM"/>
    </source>
</evidence>
<dbReference type="SUPFAM" id="SSF52047">
    <property type="entry name" value="RNI-like"/>
    <property type="match status" value="1"/>
</dbReference>
<dbReference type="EMBL" id="KQ474080">
    <property type="protein sequence ID" value="KPV74470.1"/>
    <property type="molecule type" value="Genomic_DNA"/>
</dbReference>
<gene>
    <name evidence="2" type="ORF">RHOBADRAFT_44959</name>
</gene>
<dbReference type="RefSeq" id="XP_018270519.1">
    <property type="nucleotide sequence ID" value="XM_018414519.1"/>
</dbReference>
<name>A0A194S1Q8_RHOGW</name>
<feature type="compositionally biased region" description="Pro residues" evidence="1">
    <location>
        <begin position="1"/>
        <end position="12"/>
    </location>
</feature>
<sequence length="487" mass="53173">MSTRPRPAPSAPPRLSTMSLSEPVKPLKVKRTKQPKSNRLVRLPPSILRRIFADIGEADAGTLLLCRVLYDYFLHAVYTMISLDTPNQVKAFVRTLRHHPELAQLVTTVTFTHAVHYTEPQPDERDCDAAGPGLGSGQLDWLPAGGSGEDDITIGTGLFSDLVLRMPNLVILVVNGAKLASALVAPHLVADPHYPRFTHMLVTVHDGDDILPSFGRNVSRLAHLRVLALHGFDRHMPVTTLNLGTTHLPPRSLRLESFDLTNCTHVRPDLRHLFQALAPGLTSFSLSTSWAYPAMLDDLDLYKCGTPDDVKAMKGFSDVFAYAASMREQAPSVFPRPLTSPLSFPTSLATLKLQGNTVVDKTFDLLADLPNLRSLHLGAHTEFRTPDLTSFLHSSRTIQTLGLDVCACAPVPSTAVMRRSRPTAAKVKASSSPAPRPVWRDDFREEDAQVVVRECGGRGIAVEGSVVCATRSAGSARAHECRGWCTA</sequence>
<dbReference type="AlphaFoldDB" id="A0A194S1Q8"/>
<dbReference type="OMA" id="LANIAWH"/>
<feature type="compositionally biased region" description="Low complexity" evidence="1">
    <location>
        <begin position="424"/>
        <end position="433"/>
    </location>
</feature>
<dbReference type="Proteomes" id="UP000053890">
    <property type="component" value="Unassembled WGS sequence"/>
</dbReference>